<name>A0A645AWJ5_9ZZZZ</name>
<reference evidence="1" key="1">
    <citation type="submission" date="2019-08" db="EMBL/GenBank/DDBJ databases">
        <authorList>
            <person name="Kucharzyk K."/>
            <person name="Murdoch R.W."/>
            <person name="Higgins S."/>
            <person name="Loffler F."/>
        </authorList>
    </citation>
    <scope>NUCLEOTIDE SEQUENCE</scope>
</reference>
<evidence type="ECO:0008006" key="2">
    <source>
        <dbReference type="Google" id="ProtNLM"/>
    </source>
</evidence>
<dbReference type="Pfam" id="PF12668">
    <property type="entry name" value="DUF3791"/>
    <property type="match status" value="1"/>
</dbReference>
<organism evidence="1">
    <name type="scientific">bioreactor metagenome</name>
    <dbReference type="NCBI Taxonomy" id="1076179"/>
    <lineage>
        <taxon>unclassified sequences</taxon>
        <taxon>metagenomes</taxon>
        <taxon>ecological metagenomes</taxon>
    </lineage>
</organism>
<dbReference type="EMBL" id="VSSQ01016363">
    <property type="protein sequence ID" value="MPM57622.1"/>
    <property type="molecule type" value="Genomic_DNA"/>
</dbReference>
<dbReference type="AlphaFoldDB" id="A0A645AWJ5"/>
<accession>A0A645AWJ5</accession>
<protein>
    <recommendedName>
        <fullName evidence="2">DUF3791 domain-containing protein</fullName>
    </recommendedName>
</protein>
<dbReference type="InterPro" id="IPR024269">
    <property type="entry name" value="DUF3791"/>
</dbReference>
<gene>
    <name evidence="1" type="ORF">SDC9_104444</name>
</gene>
<evidence type="ECO:0000313" key="1">
    <source>
        <dbReference type="EMBL" id="MPM57622.1"/>
    </source>
</evidence>
<comment type="caution">
    <text evidence="1">The sequence shown here is derived from an EMBL/GenBank/DDBJ whole genome shotgun (WGS) entry which is preliminary data.</text>
</comment>
<proteinExistence type="predicted"/>
<sequence>MIKRNDITDEQLYFAIYCITALSRNLNMIPSDVYNLLTEKTKILDEYIIKYYDTLHTQGEDYIVGEIVSLLKSKGIKV</sequence>